<evidence type="ECO:0000313" key="2">
    <source>
        <dbReference type="EMBL" id="KAK7424552.1"/>
    </source>
</evidence>
<proteinExistence type="predicted"/>
<sequence>MCFSKGAASACRGWQVYHLVFRPDNERFVLEKFGDPMKPSDKLRTSDPKLEGLCKLRGDFFRTGAQIAYLALHANYLVEEMWKDDCSLRKYGDMLKRLKETFKLWQKICNNLDKLQREWEKWSNTGQMEQSPPKQRHVDKMSHFIQPIQSMDTRCGWPGTTLDKLPLRTNGPSIKDVVDAAQRWMDEKFPRDSCEKRQSSESTDRPPDPIELCGKGEPSPVFATSVHWNSPRTRYISASQSPCTVFKEPAELLPPLPWDTPEDEFPTSHAELGPEETLIVPAPCLTPEDEQVPFVCKVPCLGEVSKGEKPTSPKKEAQEKMETTEKKTTTAKKTARTKKVTKIKKETEPKEAKAKKRTRTNNDSENEGPAAKV</sequence>
<feature type="compositionally biased region" description="Basic and acidic residues" evidence="1">
    <location>
        <begin position="343"/>
        <end position="352"/>
    </location>
</feature>
<dbReference type="Proteomes" id="UP001498421">
    <property type="component" value="Unassembled WGS sequence"/>
</dbReference>
<feature type="region of interest" description="Disordered" evidence="1">
    <location>
        <begin position="303"/>
        <end position="373"/>
    </location>
</feature>
<evidence type="ECO:0000313" key="3">
    <source>
        <dbReference type="Proteomes" id="UP001498421"/>
    </source>
</evidence>
<reference evidence="2 3" key="1">
    <citation type="journal article" date="2025" name="Microbiol. Resour. Announc.">
        <title>Draft genome sequences for Neonectria magnoliae and Neonectria punicea, canker pathogens of Liriodendron tulipifera and Acer saccharum in West Virginia.</title>
        <authorList>
            <person name="Petronek H.M."/>
            <person name="Kasson M.T."/>
            <person name="Metheny A.M."/>
            <person name="Stauder C.M."/>
            <person name="Lovett B."/>
            <person name="Lynch S.C."/>
            <person name="Garnas J.R."/>
            <person name="Kasson L.R."/>
            <person name="Stajich J.E."/>
        </authorList>
    </citation>
    <scope>NUCLEOTIDE SEQUENCE [LARGE SCALE GENOMIC DNA]</scope>
    <source>
        <strain evidence="2 3">NRRL 64651</strain>
    </source>
</reference>
<dbReference type="EMBL" id="JAZAVK010000090">
    <property type="protein sequence ID" value="KAK7424552.1"/>
    <property type="molecule type" value="Genomic_DNA"/>
</dbReference>
<name>A0ABR1HUB1_9HYPO</name>
<feature type="compositionally biased region" description="Basic and acidic residues" evidence="1">
    <location>
        <begin position="305"/>
        <end position="328"/>
    </location>
</feature>
<feature type="region of interest" description="Disordered" evidence="1">
    <location>
        <begin position="189"/>
        <end position="217"/>
    </location>
</feature>
<feature type="compositionally biased region" description="Basic residues" evidence="1">
    <location>
        <begin position="329"/>
        <end position="342"/>
    </location>
</feature>
<organism evidence="2 3">
    <name type="scientific">Neonectria magnoliae</name>
    <dbReference type="NCBI Taxonomy" id="2732573"/>
    <lineage>
        <taxon>Eukaryota</taxon>
        <taxon>Fungi</taxon>
        <taxon>Dikarya</taxon>
        <taxon>Ascomycota</taxon>
        <taxon>Pezizomycotina</taxon>
        <taxon>Sordariomycetes</taxon>
        <taxon>Hypocreomycetidae</taxon>
        <taxon>Hypocreales</taxon>
        <taxon>Nectriaceae</taxon>
        <taxon>Neonectria</taxon>
    </lineage>
</organism>
<evidence type="ECO:0000256" key="1">
    <source>
        <dbReference type="SAM" id="MobiDB-lite"/>
    </source>
</evidence>
<feature type="compositionally biased region" description="Basic and acidic residues" evidence="1">
    <location>
        <begin position="189"/>
        <end position="208"/>
    </location>
</feature>
<keyword evidence="3" id="KW-1185">Reference proteome</keyword>
<comment type="caution">
    <text evidence="2">The sequence shown here is derived from an EMBL/GenBank/DDBJ whole genome shotgun (WGS) entry which is preliminary data.</text>
</comment>
<gene>
    <name evidence="2" type="ORF">QQZ08_008562</name>
</gene>
<protein>
    <submittedName>
        <fullName evidence="2">Uncharacterized protein</fullName>
    </submittedName>
</protein>
<accession>A0ABR1HUB1</accession>